<proteinExistence type="predicted"/>
<evidence type="ECO:0000313" key="2">
    <source>
        <dbReference type="EMBL" id="SDB91740.1"/>
    </source>
</evidence>
<dbReference type="EMBL" id="FMYF01000008">
    <property type="protein sequence ID" value="SDB91740.1"/>
    <property type="molecule type" value="Genomic_DNA"/>
</dbReference>
<evidence type="ECO:0000313" key="3">
    <source>
        <dbReference type="Proteomes" id="UP000199086"/>
    </source>
</evidence>
<dbReference type="Proteomes" id="UP000199086">
    <property type="component" value="Unassembled WGS sequence"/>
</dbReference>
<dbReference type="STRING" id="1577474.GA0111570_108108"/>
<name>A0A1G6HBU6_9ACTN</name>
<feature type="domain" description="Aminoglycoside phosphotransferase" evidence="1">
    <location>
        <begin position="27"/>
        <end position="249"/>
    </location>
</feature>
<protein>
    <submittedName>
        <fullName evidence="2">Phosphotransferase enzyme family protein</fullName>
    </submittedName>
</protein>
<keyword evidence="3" id="KW-1185">Reference proteome</keyword>
<gene>
    <name evidence="2" type="ORF">GA0111570_108108</name>
</gene>
<dbReference type="Pfam" id="PF01636">
    <property type="entry name" value="APH"/>
    <property type="match status" value="1"/>
</dbReference>
<dbReference type="InterPro" id="IPR051678">
    <property type="entry name" value="AGP_Transferase"/>
</dbReference>
<dbReference type="AlphaFoldDB" id="A0A1G6HBU6"/>
<dbReference type="Gene3D" id="3.90.1200.10">
    <property type="match status" value="1"/>
</dbReference>
<organism evidence="2 3">
    <name type="scientific">Raineyella antarctica</name>
    <dbReference type="NCBI Taxonomy" id="1577474"/>
    <lineage>
        <taxon>Bacteria</taxon>
        <taxon>Bacillati</taxon>
        <taxon>Actinomycetota</taxon>
        <taxon>Actinomycetes</taxon>
        <taxon>Propionibacteriales</taxon>
        <taxon>Propionibacteriaceae</taxon>
        <taxon>Raineyella</taxon>
    </lineage>
</organism>
<keyword evidence="2" id="KW-0808">Transferase</keyword>
<dbReference type="InterPro" id="IPR011009">
    <property type="entry name" value="Kinase-like_dom_sf"/>
</dbReference>
<dbReference type="GO" id="GO:0016740">
    <property type="term" value="F:transferase activity"/>
    <property type="evidence" value="ECO:0007669"/>
    <property type="project" value="UniProtKB-KW"/>
</dbReference>
<dbReference type="PANTHER" id="PTHR21310">
    <property type="entry name" value="AMINOGLYCOSIDE PHOSPHOTRANSFERASE-RELATED-RELATED"/>
    <property type="match status" value="1"/>
</dbReference>
<reference evidence="2 3" key="1">
    <citation type="submission" date="2016-06" db="EMBL/GenBank/DDBJ databases">
        <authorList>
            <person name="Olsen C.W."/>
            <person name="Carey S."/>
            <person name="Hinshaw L."/>
            <person name="Karasin A.I."/>
        </authorList>
    </citation>
    <scope>NUCLEOTIDE SEQUENCE [LARGE SCALE GENOMIC DNA]</scope>
    <source>
        <strain evidence="2 3">LZ-22</strain>
    </source>
</reference>
<accession>A0A1G6HBU6</accession>
<dbReference type="InterPro" id="IPR002575">
    <property type="entry name" value="Aminoglycoside_PTrfase"/>
</dbReference>
<dbReference type="PANTHER" id="PTHR21310:SF40">
    <property type="entry name" value="AMINOGLYCOSIDE PHOSPHOTRANSFERASE DOMAIN-CONTAINING PROTEIN-RELATED"/>
    <property type="match status" value="1"/>
</dbReference>
<evidence type="ECO:0000259" key="1">
    <source>
        <dbReference type="Pfam" id="PF01636"/>
    </source>
</evidence>
<dbReference type="SUPFAM" id="SSF56112">
    <property type="entry name" value="Protein kinase-like (PK-like)"/>
    <property type="match status" value="1"/>
</dbReference>
<sequence>MLSMTEVIPYLRDRKLLGAASVVSGDVRVFDASRRNRNFKVLRSDGPSLFVKQGTLRAGFSAVRREAEVYGLLNGPEVGHPPYPHAPRFVGYDPDQDVLVIELLADTVDLRRHDTGRRTVPLRAAAALGAALAGLHALVPPSTAAARLGDGEPGVLTAHRPGLALLRDFSAASIELVRLIQSHAEVVAQLEDLRAGWRADALIHHDARWDNVLVGRGGRATTLIDWETAAVGDPAWDVGGVLADYLSQWLLSIPSTGSTPPEQALHLARRPLTTLQPAMAALWRAYRESARLSTAAGEELLRRTTRFAGLKLVQSAIEQVQNTPRWTVASLCQLQVGSNLMARPDEGSRLILIPEALA</sequence>